<dbReference type="OrthoDB" id="47785at2759"/>
<comment type="similarity">
    <text evidence="2">Belongs to the tyrosyl-DNA phosphodiesterase family.</text>
</comment>
<evidence type="ECO:0000256" key="1">
    <source>
        <dbReference type="ARBA" id="ARBA00004123"/>
    </source>
</evidence>
<feature type="region of interest" description="Disordered" evidence="11">
    <location>
        <begin position="227"/>
        <end position="353"/>
    </location>
</feature>
<reference evidence="12" key="1">
    <citation type="submission" date="2021-06" db="EMBL/GenBank/DDBJ databases">
        <title>Genome Sequence of Mortierella hyaline Strain SCG-10, a Cold-Adapted, Nitrate-Reducing Fungus Isolated from Soil in Minnesota, USA.</title>
        <authorList>
            <person name="Aldossari N."/>
        </authorList>
    </citation>
    <scope>NUCLEOTIDE SEQUENCE</scope>
    <source>
        <strain evidence="12">SCG-10</strain>
    </source>
</reference>
<feature type="region of interest" description="Disordered" evidence="11">
    <location>
        <begin position="761"/>
        <end position="782"/>
    </location>
</feature>
<dbReference type="GO" id="GO:0017005">
    <property type="term" value="F:3'-tyrosyl-DNA phosphodiesterase activity"/>
    <property type="evidence" value="ECO:0007669"/>
    <property type="project" value="TreeGrafter"/>
</dbReference>
<keyword evidence="3" id="KW-0540">Nuclease</keyword>
<protein>
    <recommendedName>
        <fullName evidence="14">Phospholipase D/nuclease</fullName>
    </recommendedName>
</protein>
<dbReference type="Gene3D" id="3.30.870.10">
    <property type="entry name" value="Endonuclease Chain A"/>
    <property type="match status" value="2"/>
</dbReference>
<feature type="compositionally biased region" description="Low complexity" evidence="11">
    <location>
        <begin position="285"/>
        <end position="319"/>
    </location>
</feature>
<proteinExistence type="inferred from homology"/>
<evidence type="ECO:0000256" key="3">
    <source>
        <dbReference type="ARBA" id="ARBA00022722"/>
    </source>
</evidence>
<dbReference type="GO" id="GO:0005634">
    <property type="term" value="C:nucleus"/>
    <property type="evidence" value="ECO:0007669"/>
    <property type="project" value="UniProtKB-SubCell"/>
</dbReference>
<evidence type="ECO:0000256" key="7">
    <source>
        <dbReference type="ARBA" id="ARBA00023204"/>
    </source>
</evidence>
<dbReference type="SMART" id="SM00726">
    <property type="entry name" value="UIM"/>
    <property type="match status" value="3"/>
</dbReference>
<evidence type="ECO:0000256" key="9">
    <source>
        <dbReference type="PIRSR" id="PIRSR610347-1"/>
    </source>
</evidence>
<sequence length="803" mass="89910">MDFGPEDDAEIAEAIRLSLLEAANSANNTRARQEQQQQQEHQPPPPVQQQQQVAVARSTRNIEFIDLTDDPEPEVKAEKIEWREPRNNYDMSLDEEVMDDEHLQYVKALSAASQEMRSQESDLERSLSAAAPSAAVMNGGGNYDYTQEEEGEMDEDFKKAVELSLASSRSPPATASQGPLRQHQLQPQQPLSAPQVAVVERAPSSPAAIFGMSRAEMELERQERIKKRALSDGAVPSRKVSEDRERKRRTLDHPTSPTFNNSVSSAGRLGSSATPTASSSKLYKTTSAPIPTSSTTSARLSSPSSLSPSSSSPLSASMSVPLRPQAQHVPPPRNHPTSLSSPSTSRAAFETSSSSSAAYPAKYHTASFRNTHILGTDRGKWDVRFQDLVNRNHLTKAILTTMDLDEDWLNAYIPHSIPQCRVKTWKARDDQVKGYQTIGKALYVHPPLGAFGSFHAKLMVLFYPTFVRMVISSANLVRHDWEQLVNTLYVQDFQMLSSDSPEQLGEFGSTLLAFLTAMELPDKIIRAVRRVDFRPAKVVLVPAVHGWHRVDARHTYGIARLAKVMQTRTTETREWDMEYQTSSLGKLTVKFLAEIYRASRGFTPRPRIKVDVDERVPPIKIIFPTQDHVANSRLGELGAGTVCLRREFWNSNAFPRIVMHDFELVGRHQGSLMHTKVILAKAAQPKQTLSSRPPPQSDDPRKLAGWFYVGSANCTESAWGTMSNKRSGDLQGLCINIRNWELGVVYMIETEDEMEELNRRYRGSGRGADDEPDQTFFGPLPIPYRRPVPQYYAEDEPWSDLLQ</sequence>
<dbReference type="PROSITE" id="PS50330">
    <property type="entry name" value="UIM"/>
    <property type="match status" value="1"/>
</dbReference>
<feature type="compositionally biased region" description="Low complexity" evidence="11">
    <location>
        <begin position="343"/>
        <end position="353"/>
    </location>
</feature>
<organism evidence="12 13">
    <name type="scientific">Linnemannia hyalina</name>
    <dbReference type="NCBI Taxonomy" id="64524"/>
    <lineage>
        <taxon>Eukaryota</taxon>
        <taxon>Fungi</taxon>
        <taxon>Fungi incertae sedis</taxon>
        <taxon>Mucoromycota</taxon>
        <taxon>Mortierellomycotina</taxon>
        <taxon>Mortierellomycetes</taxon>
        <taxon>Mortierellales</taxon>
        <taxon>Mortierellaceae</taxon>
        <taxon>Linnemannia</taxon>
    </lineage>
</organism>
<dbReference type="InterPro" id="IPR003903">
    <property type="entry name" value="UIM_dom"/>
</dbReference>
<keyword evidence="7" id="KW-0234">DNA repair</keyword>
<feature type="binding site" evidence="10">
    <location>
        <position position="457"/>
    </location>
    <ligand>
        <name>substrate</name>
    </ligand>
</feature>
<dbReference type="Proteomes" id="UP000707451">
    <property type="component" value="Unassembled WGS sequence"/>
</dbReference>
<feature type="region of interest" description="Disordered" evidence="11">
    <location>
        <begin position="23"/>
        <end position="77"/>
    </location>
</feature>
<evidence type="ECO:0000313" key="13">
    <source>
        <dbReference type="Proteomes" id="UP000707451"/>
    </source>
</evidence>
<dbReference type="AlphaFoldDB" id="A0A9P8BU30"/>
<dbReference type="PANTHER" id="PTHR12415:SF0">
    <property type="entry name" value="TYROSYL-DNA PHOSPHODIESTERASE 1"/>
    <property type="match status" value="1"/>
</dbReference>
<feature type="compositionally biased region" description="Polar residues" evidence="11">
    <location>
        <begin position="253"/>
        <end position="284"/>
    </location>
</feature>
<keyword evidence="6" id="KW-0269">Exonuclease</keyword>
<keyword evidence="13" id="KW-1185">Reference proteome</keyword>
<evidence type="ECO:0000256" key="8">
    <source>
        <dbReference type="ARBA" id="ARBA00023242"/>
    </source>
</evidence>
<feature type="active site" description="Proton donor/acceptor" evidence="9">
    <location>
        <position position="674"/>
    </location>
</feature>
<comment type="subcellular location">
    <subcellularLocation>
        <location evidence="1">Nucleus</location>
    </subcellularLocation>
</comment>
<dbReference type="GO" id="GO:0003697">
    <property type="term" value="F:single-stranded DNA binding"/>
    <property type="evidence" value="ECO:0007669"/>
    <property type="project" value="TreeGrafter"/>
</dbReference>
<feature type="binding site" evidence="10">
    <location>
        <position position="676"/>
    </location>
    <ligand>
        <name>substrate</name>
    </ligand>
</feature>
<feature type="region of interest" description="Disordered" evidence="11">
    <location>
        <begin position="163"/>
        <end position="194"/>
    </location>
</feature>
<dbReference type="PANTHER" id="PTHR12415">
    <property type="entry name" value="TYROSYL-DNA PHOSPHODIESTERASE 1"/>
    <property type="match status" value="1"/>
</dbReference>
<feature type="compositionally biased region" description="Low complexity" evidence="11">
    <location>
        <begin position="177"/>
        <end position="194"/>
    </location>
</feature>
<dbReference type="CDD" id="cd09123">
    <property type="entry name" value="PLDc_Tdp1_2"/>
    <property type="match status" value="1"/>
</dbReference>
<keyword evidence="8" id="KW-0539">Nucleus</keyword>
<feature type="active site" description="Nucleophile" evidence="9">
    <location>
        <position position="455"/>
    </location>
</feature>
<evidence type="ECO:0000256" key="2">
    <source>
        <dbReference type="ARBA" id="ARBA00010205"/>
    </source>
</evidence>
<dbReference type="SUPFAM" id="SSF56024">
    <property type="entry name" value="Phospholipase D/nuclease"/>
    <property type="match status" value="2"/>
</dbReference>
<dbReference type="GO" id="GO:0003690">
    <property type="term" value="F:double-stranded DNA binding"/>
    <property type="evidence" value="ECO:0007669"/>
    <property type="project" value="TreeGrafter"/>
</dbReference>
<name>A0A9P8BU30_9FUNG</name>
<comment type="caution">
    <text evidence="12">The sequence shown here is derived from an EMBL/GenBank/DDBJ whole genome shotgun (WGS) entry which is preliminary data.</text>
</comment>
<evidence type="ECO:0000256" key="11">
    <source>
        <dbReference type="SAM" id="MobiDB-lite"/>
    </source>
</evidence>
<dbReference type="Pfam" id="PF06087">
    <property type="entry name" value="Tyr-DNA_phospho"/>
    <property type="match status" value="1"/>
</dbReference>
<dbReference type="InterPro" id="IPR010347">
    <property type="entry name" value="Tdp1"/>
</dbReference>
<evidence type="ECO:0008006" key="14">
    <source>
        <dbReference type="Google" id="ProtNLM"/>
    </source>
</evidence>
<dbReference type="GO" id="GO:0006281">
    <property type="term" value="P:DNA repair"/>
    <property type="evidence" value="ECO:0007669"/>
    <property type="project" value="UniProtKB-KW"/>
</dbReference>
<evidence type="ECO:0000256" key="6">
    <source>
        <dbReference type="ARBA" id="ARBA00022839"/>
    </source>
</evidence>
<feature type="compositionally biased region" description="Polar residues" evidence="11">
    <location>
        <begin position="165"/>
        <end position="176"/>
    </location>
</feature>
<keyword evidence="5" id="KW-0378">Hydrolase</keyword>
<evidence type="ECO:0000256" key="4">
    <source>
        <dbReference type="ARBA" id="ARBA00022763"/>
    </source>
</evidence>
<gene>
    <name evidence="12" type="ORF">KI688_001820</name>
</gene>
<evidence type="ECO:0000256" key="5">
    <source>
        <dbReference type="ARBA" id="ARBA00022801"/>
    </source>
</evidence>
<evidence type="ECO:0000313" key="12">
    <source>
        <dbReference type="EMBL" id="KAG9065532.1"/>
    </source>
</evidence>
<keyword evidence="4" id="KW-0227">DNA damage</keyword>
<dbReference type="EMBL" id="JAHRHY010000011">
    <property type="protein sequence ID" value="KAG9065532.1"/>
    <property type="molecule type" value="Genomic_DNA"/>
</dbReference>
<dbReference type="GO" id="GO:0004527">
    <property type="term" value="F:exonuclease activity"/>
    <property type="evidence" value="ECO:0007669"/>
    <property type="project" value="UniProtKB-KW"/>
</dbReference>
<accession>A0A9P8BU30</accession>
<dbReference type="CDD" id="cd09122">
    <property type="entry name" value="PLDc_Tdp1_1"/>
    <property type="match status" value="1"/>
</dbReference>
<evidence type="ECO:0000256" key="10">
    <source>
        <dbReference type="PIRSR" id="PIRSR610347-2"/>
    </source>
</evidence>